<comment type="caution">
    <text evidence="2">The sequence shown here is derived from an EMBL/GenBank/DDBJ whole genome shotgun (WGS) entry which is preliminary data.</text>
</comment>
<accession>A0A7J6Y1X9</accession>
<name>A0A7J6Y1X9_TRYCR</name>
<dbReference type="Proteomes" id="UP000583944">
    <property type="component" value="Unassembled WGS sequence"/>
</dbReference>
<feature type="compositionally biased region" description="Polar residues" evidence="1">
    <location>
        <begin position="315"/>
        <end position="325"/>
    </location>
</feature>
<dbReference type="AlphaFoldDB" id="A0A7J6Y1X9"/>
<evidence type="ECO:0000313" key="2">
    <source>
        <dbReference type="EMBL" id="KAF5220465.1"/>
    </source>
</evidence>
<organism evidence="2 3">
    <name type="scientific">Trypanosoma cruzi</name>
    <dbReference type="NCBI Taxonomy" id="5693"/>
    <lineage>
        <taxon>Eukaryota</taxon>
        <taxon>Discoba</taxon>
        <taxon>Euglenozoa</taxon>
        <taxon>Kinetoplastea</taxon>
        <taxon>Metakinetoplastina</taxon>
        <taxon>Trypanosomatida</taxon>
        <taxon>Trypanosomatidae</taxon>
        <taxon>Trypanosoma</taxon>
        <taxon>Schizotrypanum</taxon>
    </lineage>
</organism>
<reference evidence="2 3" key="1">
    <citation type="journal article" date="2019" name="Genome Biol. Evol.">
        <title>Nanopore Sequencing Significantly Improves Genome Assembly of the Protozoan Parasite Trypanosoma cruzi.</title>
        <authorList>
            <person name="Diaz-Viraque F."/>
            <person name="Pita S."/>
            <person name="Greif G."/>
            <person name="de Souza R.C.M."/>
            <person name="Iraola G."/>
            <person name="Robello C."/>
        </authorList>
    </citation>
    <scope>NUCLEOTIDE SEQUENCE [LARGE SCALE GENOMIC DNA]</scope>
    <source>
        <strain evidence="2 3">Berenice</strain>
    </source>
</reference>
<feature type="region of interest" description="Disordered" evidence="1">
    <location>
        <begin position="52"/>
        <end position="72"/>
    </location>
</feature>
<evidence type="ECO:0000256" key="1">
    <source>
        <dbReference type="SAM" id="MobiDB-lite"/>
    </source>
</evidence>
<feature type="region of interest" description="Disordered" evidence="1">
    <location>
        <begin position="283"/>
        <end position="325"/>
    </location>
</feature>
<proteinExistence type="predicted"/>
<protein>
    <submittedName>
        <fullName evidence="2">Uncharacterized protein</fullName>
    </submittedName>
</protein>
<evidence type="ECO:0000313" key="3">
    <source>
        <dbReference type="Proteomes" id="UP000583944"/>
    </source>
</evidence>
<dbReference type="EMBL" id="JABDHM010000051">
    <property type="protein sequence ID" value="KAF5220465.1"/>
    <property type="molecule type" value="Genomic_DNA"/>
</dbReference>
<gene>
    <name evidence="2" type="ORF">ECC02_006533</name>
</gene>
<sequence>MCVDCVCAVVGPFTAFKFHSSDSRLVVASFLEGSNRQQRQKDNTTAVHTVTAQSEAQNHHPRSHYPTAPLNSTKKLRKTCEQPPNGGPQAMALQISQATGSHVCSEEHESCTATARLRDNPFGSIDAEQHVTCKKSCFSRSRKKKNSLSVPITRGRLHLLAAPASSAGTMTQMTLSCTHGGRCILNNGNRILWHHTSQRVRTVSVSLLSLSLRTHRRPWHTHRHVRKQLCFFLPRTSHSSTAKRMSLLLSQILLRHASRHIHQLTGTQSVNVTLLPRMTVPHTHQHGAPPLGASSVWTHKTGCPSEQQPPPSSETGLVSNNQTISPSSLHSAMHEVLLAPCIIRDARTLNQQTRQYAPLRSLRNPLNILSQSSPRAMHEEHHGKNAQELICKTLNSFRVNEECGTRHAFHNNVDLFFSERPPIHIARDHNKEKVTPPV</sequence>
<dbReference type="VEuPathDB" id="TriTrypDB:ECC02_006533"/>